<dbReference type="Pfam" id="PF00153">
    <property type="entry name" value="Mito_carr"/>
    <property type="match status" value="3"/>
</dbReference>
<evidence type="ECO:0000256" key="11">
    <source>
        <dbReference type="ARBA" id="ARBA00023136"/>
    </source>
</evidence>
<evidence type="ECO:0000256" key="5">
    <source>
        <dbReference type="ARBA" id="ARBA00022692"/>
    </source>
</evidence>
<feature type="region of interest" description="Disordered" evidence="19">
    <location>
        <begin position="307"/>
        <end position="332"/>
    </location>
</feature>
<evidence type="ECO:0000256" key="9">
    <source>
        <dbReference type="ARBA" id="ARBA00022989"/>
    </source>
</evidence>
<organism evidence="21 22">
    <name type="scientific">Ridgeia piscesae</name>
    <name type="common">Tubeworm</name>
    <dbReference type="NCBI Taxonomy" id="27915"/>
    <lineage>
        <taxon>Eukaryota</taxon>
        <taxon>Metazoa</taxon>
        <taxon>Spiralia</taxon>
        <taxon>Lophotrochozoa</taxon>
        <taxon>Annelida</taxon>
        <taxon>Polychaeta</taxon>
        <taxon>Sedentaria</taxon>
        <taxon>Canalipalpata</taxon>
        <taxon>Sabellida</taxon>
        <taxon>Siboglinidae</taxon>
        <taxon>Ridgeia</taxon>
    </lineage>
</organism>
<evidence type="ECO:0000313" key="22">
    <source>
        <dbReference type="Proteomes" id="UP001209878"/>
    </source>
</evidence>
<evidence type="ECO:0000256" key="6">
    <source>
        <dbReference type="ARBA" id="ARBA00022737"/>
    </source>
</evidence>
<evidence type="ECO:0000256" key="12">
    <source>
        <dbReference type="ARBA" id="ARBA00048437"/>
    </source>
</evidence>
<dbReference type="PRINTS" id="PR00926">
    <property type="entry name" value="MITOCARRIER"/>
</dbReference>
<dbReference type="GO" id="GO:0043490">
    <property type="term" value="P:malate-aspartate shuttle"/>
    <property type="evidence" value="ECO:0007669"/>
    <property type="project" value="TreeGrafter"/>
</dbReference>
<evidence type="ECO:0000256" key="2">
    <source>
        <dbReference type="ARBA" id="ARBA00006375"/>
    </source>
</evidence>
<evidence type="ECO:0000256" key="10">
    <source>
        <dbReference type="ARBA" id="ARBA00023128"/>
    </source>
</evidence>
<dbReference type="GO" id="GO:0015183">
    <property type="term" value="F:L-aspartate transmembrane transporter activity"/>
    <property type="evidence" value="ECO:0007669"/>
    <property type="project" value="TreeGrafter"/>
</dbReference>
<keyword evidence="10" id="KW-0496">Mitochondrion</keyword>
<dbReference type="InterPro" id="IPR051028">
    <property type="entry name" value="Mito_Solute_Carrier"/>
</dbReference>
<keyword evidence="8" id="KW-0769">Symport</keyword>
<dbReference type="SUPFAM" id="SSF103506">
    <property type="entry name" value="Mitochondrial carrier"/>
    <property type="match status" value="1"/>
</dbReference>
<keyword evidence="9 20" id="KW-1133">Transmembrane helix</keyword>
<keyword evidence="5 17" id="KW-0812">Transmembrane</keyword>
<dbReference type="GO" id="GO:0005743">
    <property type="term" value="C:mitochondrial inner membrane"/>
    <property type="evidence" value="ECO:0007669"/>
    <property type="project" value="UniProtKB-SubCell"/>
</dbReference>
<accession>A0AAD9NZU6</accession>
<dbReference type="EMBL" id="JAODUO010000231">
    <property type="protein sequence ID" value="KAK2185527.1"/>
    <property type="molecule type" value="Genomic_DNA"/>
</dbReference>
<dbReference type="Gene3D" id="1.50.40.10">
    <property type="entry name" value="Mitochondrial carrier domain"/>
    <property type="match status" value="1"/>
</dbReference>
<dbReference type="Proteomes" id="UP001209878">
    <property type="component" value="Unassembled WGS sequence"/>
</dbReference>
<dbReference type="GO" id="GO:0015293">
    <property type="term" value="F:symporter activity"/>
    <property type="evidence" value="ECO:0007669"/>
    <property type="project" value="UniProtKB-KW"/>
</dbReference>
<comment type="function">
    <text evidence="13">Responsible for the transport of glutamate from the cytosol into the mitochondrial matrix with the concomitant import of a proton (symport system).</text>
</comment>
<evidence type="ECO:0000256" key="13">
    <source>
        <dbReference type="ARBA" id="ARBA00057953"/>
    </source>
</evidence>
<dbReference type="GO" id="GO:0005313">
    <property type="term" value="F:L-glutamate transmembrane transporter activity"/>
    <property type="evidence" value="ECO:0007669"/>
    <property type="project" value="TreeGrafter"/>
</dbReference>
<protein>
    <recommendedName>
        <fullName evidence="14">Mitochondrial glutamate carrier 2</fullName>
    </recommendedName>
    <alternativeName>
        <fullName evidence="16">Glutamate/H(+) symporter 2</fullName>
    </alternativeName>
    <alternativeName>
        <fullName evidence="15">Solute carrier family 25 member 18</fullName>
    </alternativeName>
</protein>
<comment type="subcellular location">
    <subcellularLocation>
        <location evidence="1">Mitochondrion inner membrane</location>
        <topology evidence="1">Multi-pass membrane protein</topology>
    </subcellularLocation>
</comment>
<comment type="caution">
    <text evidence="21">The sequence shown here is derived from an EMBL/GenBank/DDBJ whole genome shotgun (WGS) entry which is preliminary data.</text>
</comment>
<keyword evidence="7" id="KW-0999">Mitochondrion inner membrane</keyword>
<dbReference type="PANTHER" id="PTHR45678:SF5">
    <property type="entry name" value="AT03939P-RELATED"/>
    <property type="match status" value="1"/>
</dbReference>
<evidence type="ECO:0000256" key="15">
    <source>
        <dbReference type="ARBA" id="ARBA00076502"/>
    </source>
</evidence>
<feature type="transmembrane region" description="Helical" evidence="20">
    <location>
        <begin position="210"/>
        <end position="229"/>
    </location>
</feature>
<keyword evidence="6" id="KW-0677">Repeat</keyword>
<feature type="transmembrane region" description="Helical" evidence="20">
    <location>
        <begin position="12"/>
        <end position="32"/>
    </location>
</feature>
<comment type="similarity">
    <text evidence="2 18">Belongs to the mitochondrial carrier (TC 2.A.29) family.</text>
</comment>
<dbReference type="InterPro" id="IPR018108">
    <property type="entry name" value="MCP_transmembrane"/>
</dbReference>
<dbReference type="AlphaFoldDB" id="A0AAD9NZU6"/>
<evidence type="ECO:0000256" key="8">
    <source>
        <dbReference type="ARBA" id="ARBA00022847"/>
    </source>
</evidence>
<dbReference type="InterPro" id="IPR023395">
    <property type="entry name" value="MCP_dom_sf"/>
</dbReference>
<name>A0AAD9NZU6_RIDPI</name>
<comment type="catalytic activity">
    <reaction evidence="12">
        <text>L-glutamate(in) + H(+)(in) = L-glutamate(out) + H(+)(out)</text>
        <dbReference type="Rhea" id="RHEA:70955"/>
        <dbReference type="ChEBI" id="CHEBI:15378"/>
        <dbReference type="ChEBI" id="CHEBI:29985"/>
    </reaction>
</comment>
<feature type="repeat" description="Solcar" evidence="17">
    <location>
        <begin position="104"/>
        <end position="199"/>
    </location>
</feature>
<evidence type="ECO:0000256" key="19">
    <source>
        <dbReference type="SAM" id="MobiDB-lite"/>
    </source>
</evidence>
<dbReference type="PROSITE" id="PS50920">
    <property type="entry name" value="SOLCAR"/>
    <property type="match status" value="3"/>
</dbReference>
<feature type="repeat" description="Solcar" evidence="17">
    <location>
        <begin position="6"/>
        <end position="96"/>
    </location>
</feature>
<evidence type="ECO:0000256" key="20">
    <source>
        <dbReference type="SAM" id="Phobius"/>
    </source>
</evidence>
<dbReference type="InterPro" id="IPR002067">
    <property type="entry name" value="MCP"/>
</dbReference>
<feature type="transmembrane region" description="Helical" evidence="20">
    <location>
        <begin position="270"/>
        <end position="296"/>
    </location>
</feature>
<reference evidence="21" key="1">
    <citation type="journal article" date="2023" name="Mol. Biol. Evol.">
        <title>Third-Generation Sequencing Reveals the Adaptive Role of the Epigenome in Three Deep-Sea Polychaetes.</title>
        <authorList>
            <person name="Perez M."/>
            <person name="Aroh O."/>
            <person name="Sun Y."/>
            <person name="Lan Y."/>
            <person name="Juniper S.K."/>
            <person name="Young C.R."/>
            <person name="Angers B."/>
            <person name="Qian P.Y."/>
        </authorList>
    </citation>
    <scope>NUCLEOTIDE SEQUENCE</scope>
    <source>
        <strain evidence="21">R07B-5</strain>
    </source>
</reference>
<evidence type="ECO:0000256" key="14">
    <source>
        <dbReference type="ARBA" id="ARBA00069241"/>
    </source>
</evidence>
<gene>
    <name evidence="21" type="ORF">NP493_231g00023</name>
</gene>
<keyword evidence="3 18" id="KW-0813">Transport</keyword>
<dbReference type="PANTHER" id="PTHR45678">
    <property type="entry name" value="MITOCHONDRIAL 2-OXODICARBOXYLATE CARRIER 1-RELATED"/>
    <property type="match status" value="1"/>
</dbReference>
<evidence type="ECO:0000256" key="18">
    <source>
        <dbReference type="RuleBase" id="RU000488"/>
    </source>
</evidence>
<keyword evidence="22" id="KW-1185">Reference proteome</keyword>
<evidence type="ECO:0000256" key="1">
    <source>
        <dbReference type="ARBA" id="ARBA00004448"/>
    </source>
</evidence>
<evidence type="ECO:0000256" key="17">
    <source>
        <dbReference type="PROSITE-ProRule" id="PRU00282"/>
    </source>
</evidence>
<dbReference type="FunFam" id="1.50.40.10:FF:000026">
    <property type="entry name" value="Putative mitochondrial glutamate carrier 2"/>
    <property type="match status" value="1"/>
</dbReference>
<feature type="repeat" description="Solcar" evidence="17">
    <location>
        <begin position="209"/>
        <end position="299"/>
    </location>
</feature>
<keyword evidence="4" id="KW-0597">Phosphoprotein</keyword>
<evidence type="ECO:0000313" key="21">
    <source>
        <dbReference type="EMBL" id="KAK2185527.1"/>
    </source>
</evidence>
<evidence type="ECO:0000256" key="16">
    <source>
        <dbReference type="ARBA" id="ARBA00081096"/>
    </source>
</evidence>
<evidence type="ECO:0000256" key="3">
    <source>
        <dbReference type="ARBA" id="ARBA00022448"/>
    </source>
</evidence>
<evidence type="ECO:0000256" key="7">
    <source>
        <dbReference type="ARBA" id="ARBA00022792"/>
    </source>
</evidence>
<evidence type="ECO:0000256" key="4">
    <source>
        <dbReference type="ARBA" id="ARBA00022553"/>
    </source>
</evidence>
<keyword evidence="11 17" id="KW-0472">Membrane</keyword>
<proteinExistence type="inferred from homology"/>
<sequence length="332" mass="36632">MDKKNFSLVPRIINGSIAGIIGVTCVFPIDLVKTRLQNQQIGKNGERMYRSMLDCAVKTFRNEGFFGMYRGSGVNLLLITPEKAIKLVGNDFFRHHLVNKQNKLTLPREMLAGSGAGMCQIVVTTPMELLKIQLQDAGRTAGAAASSGQKVKVSATRIALGLFRERGIVGLYKGAGATMFRDVTFSAIYFPLFAHLNALGKKRKGSDQSVFYVSFLAGCSAGCIAALAVNPIDVVKTRLQTLTKVTGERQYTGVVDCFTKTWRYEGLRTFFNGGFCRIMVIAPLFGIAQVVYYLGIAEMMLEKVQRTPRQETPHSTQHTAKLESNQDKPQLQ</sequence>